<reference evidence="13 14" key="1">
    <citation type="submission" date="2024-01" db="EMBL/GenBank/DDBJ databases">
        <title>The genomes of 5 underutilized Papilionoideae crops provide insights into root nodulation and disease resistanc.</title>
        <authorList>
            <person name="Jiang F."/>
        </authorList>
    </citation>
    <scope>NUCLEOTIDE SEQUENCE [LARGE SCALE GENOMIC DNA]</scope>
    <source>
        <strain evidence="13">LVBAO_FW01</strain>
        <tissue evidence="13">Leaves</tissue>
    </source>
</reference>
<keyword evidence="9" id="KW-0804">Transcription</keyword>
<keyword evidence="7" id="KW-0472">Membrane</keyword>
<evidence type="ECO:0000256" key="8">
    <source>
        <dbReference type="ARBA" id="ARBA00023159"/>
    </source>
</evidence>
<dbReference type="PANTHER" id="PTHR31744">
    <property type="entry name" value="PROTEIN CUP-SHAPED COTYLEDON 2-RELATED"/>
    <property type="match status" value="1"/>
</dbReference>
<evidence type="ECO:0000256" key="4">
    <source>
        <dbReference type="ARBA" id="ARBA00022989"/>
    </source>
</evidence>
<keyword evidence="14" id="KW-1185">Reference proteome</keyword>
<dbReference type="GO" id="GO:0006355">
    <property type="term" value="P:regulation of DNA-templated transcription"/>
    <property type="evidence" value="ECO:0007669"/>
    <property type="project" value="InterPro"/>
</dbReference>
<gene>
    <name evidence="13" type="ORF">VNO77_06676</name>
</gene>
<protein>
    <recommendedName>
        <fullName evidence="12">NAC domain-containing protein</fullName>
    </recommendedName>
</protein>
<dbReference type="GO" id="GO:0016020">
    <property type="term" value="C:membrane"/>
    <property type="evidence" value="ECO:0007669"/>
    <property type="project" value="UniProtKB-SubCell"/>
</dbReference>
<evidence type="ECO:0000256" key="7">
    <source>
        <dbReference type="ARBA" id="ARBA00023136"/>
    </source>
</evidence>
<evidence type="ECO:0000256" key="9">
    <source>
        <dbReference type="ARBA" id="ARBA00023163"/>
    </source>
</evidence>
<evidence type="ECO:0000259" key="12">
    <source>
        <dbReference type="PROSITE" id="PS51005"/>
    </source>
</evidence>
<dbReference type="GO" id="GO:0000976">
    <property type="term" value="F:transcription cis-regulatory region binding"/>
    <property type="evidence" value="ECO:0007669"/>
    <property type="project" value="UniProtKB-ARBA"/>
</dbReference>
<comment type="subcellular location">
    <subcellularLocation>
        <location evidence="2">Membrane</location>
        <topology evidence="2">Single-pass membrane protein</topology>
    </subcellularLocation>
    <subcellularLocation>
        <location evidence="1">Nucleus</location>
    </subcellularLocation>
</comment>
<feature type="compositionally biased region" description="Polar residues" evidence="11">
    <location>
        <begin position="458"/>
        <end position="474"/>
    </location>
</feature>
<comment type="caution">
    <text evidence="13">The sequence shown here is derived from an EMBL/GenBank/DDBJ whole genome shotgun (WGS) entry which is preliminary data.</text>
</comment>
<evidence type="ECO:0000256" key="11">
    <source>
        <dbReference type="SAM" id="MobiDB-lite"/>
    </source>
</evidence>
<evidence type="ECO:0000256" key="2">
    <source>
        <dbReference type="ARBA" id="ARBA00004167"/>
    </source>
</evidence>
<feature type="domain" description="NAC" evidence="12">
    <location>
        <begin position="8"/>
        <end position="158"/>
    </location>
</feature>
<keyword evidence="3" id="KW-0812">Transmembrane</keyword>
<feature type="region of interest" description="Disordered" evidence="11">
    <location>
        <begin position="443"/>
        <end position="474"/>
    </location>
</feature>
<dbReference type="InterPro" id="IPR003441">
    <property type="entry name" value="NAC-dom"/>
</dbReference>
<dbReference type="Pfam" id="PF02365">
    <property type="entry name" value="NAM"/>
    <property type="match status" value="1"/>
</dbReference>
<keyword evidence="8" id="KW-0010">Activator</keyword>
<evidence type="ECO:0000313" key="13">
    <source>
        <dbReference type="EMBL" id="KAK7349362.1"/>
    </source>
</evidence>
<proteinExistence type="predicted"/>
<evidence type="ECO:0000313" key="14">
    <source>
        <dbReference type="Proteomes" id="UP001367508"/>
    </source>
</evidence>
<keyword evidence="10" id="KW-0539">Nucleus</keyword>
<feature type="compositionally biased region" description="Basic and acidic residues" evidence="11">
    <location>
        <begin position="368"/>
        <end position="380"/>
    </location>
</feature>
<dbReference type="GO" id="GO:0005634">
    <property type="term" value="C:nucleus"/>
    <property type="evidence" value="ECO:0007669"/>
    <property type="project" value="UniProtKB-SubCell"/>
</dbReference>
<name>A0AAN9M7P8_CANGL</name>
<dbReference type="PROSITE" id="PS51005">
    <property type="entry name" value="NAC"/>
    <property type="match status" value="1"/>
</dbReference>
<keyword evidence="6" id="KW-0238">DNA-binding</keyword>
<evidence type="ECO:0000256" key="5">
    <source>
        <dbReference type="ARBA" id="ARBA00023015"/>
    </source>
</evidence>
<dbReference type="SUPFAM" id="SSF101941">
    <property type="entry name" value="NAC domain"/>
    <property type="match status" value="1"/>
</dbReference>
<evidence type="ECO:0000256" key="6">
    <source>
        <dbReference type="ARBA" id="ARBA00023125"/>
    </source>
</evidence>
<keyword evidence="4" id="KW-1133">Transmembrane helix</keyword>
<dbReference type="AlphaFoldDB" id="A0AAN9M7P8"/>
<dbReference type="InterPro" id="IPR036093">
    <property type="entry name" value="NAC_dom_sf"/>
</dbReference>
<feature type="region of interest" description="Disordered" evidence="11">
    <location>
        <begin position="358"/>
        <end position="381"/>
    </location>
</feature>
<keyword evidence="5" id="KW-0805">Transcription regulation</keyword>
<dbReference type="EMBL" id="JAYMYQ010000002">
    <property type="protein sequence ID" value="KAK7349362.1"/>
    <property type="molecule type" value="Genomic_DNA"/>
</dbReference>
<evidence type="ECO:0000256" key="3">
    <source>
        <dbReference type="ARBA" id="ARBA00022692"/>
    </source>
</evidence>
<evidence type="ECO:0000256" key="1">
    <source>
        <dbReference type="ARBA" id="ARBA00004123"/>
    </source>
</evidence>
<dbReference type="Gene3D" id="2.170.150.80">
    <property type="entry name" value="NAC domain"/>
    <property type="match status" value="1"/>
</dbReference>
<dbReference type="PANTHER" id="PTHR31744:SF216">
    <property type="entry name" value="NAC TRANSCRIPTION FACTOR"/>
    <property type="match status" value="1"/>
</dbReference>
<sequence length="690" mass="77743">MDSSPPLLPKGFRFHPYDDELVSHYLKHMLLGTDSSIHNVMPLIDVCNFEPWDLPAFSKIKSDDHQWFFFSPLGLKFTNDTRNRCNRKTKAGYWKPTGKDRSVKTRGTNNVIGTKKTLVFYMGRSSHGIKTNWVIHEYHAVTIPHDKRGFVLCRLIEKAEKNPERRVDTWRHDEGEPSSYIAADSENQATADRLQDVNTSPELNLESIFPTLSAEDYGFPSLQQPVIVTEQEPAFQGSTFPNAYFGKENNIPQISFETTEEDNNLDYIKMFLNENVAGEDAFVGEETIPASAYDSIPSQSWKSVDYESLKTYAEPFSAQQGNILGTSSSVCNEHNDSRGRPPMPMPMPMPMVRSLHDAVHASPPPVSSRDERNLEKKDGTSDDFWGLDAFDDLTPLQRFHILSKYHTRSVNCLTLVTNDSQGHEKVSGQTASPPEAQKETVILQSKKQQRKALGASGGNNLETTRDQSPAVNGQGSSTNFETLLSAKVLQHDKIPCTTSVSNEHTDSRENLVMSTVKSPHNEANIEKEDSTSDDEILRPYAFSDSDAKQRLFIYMLKRASPSPSPLGRCQNEYHRRSCNFVSLRSASGKSQTKRNIFSQAVSQQEALKETHILVLNKVQRKVQGTSSRKKLETTSNLSPGVFGKGSFIHLETPLVQRSWSLFMWSCAWSCWHGSEFHHDMMHKVKLKGVS</sequence>
<dbReference type="Proteomes" id="UP001367508">
    <property type="component" value="Unassembled WGS sequence"/>
</dbReference>
<organism evidence="13 14">
    <name type="scientific">Canavalia gladiata</name>
    <name type="common">Sword bean</name>
    <name type="synonym">Dolichos gladiatus</name>
    <dbReference type="NCBI Taxonomy" id="3824"/>
    <lineage>
        <taxon>Eukaryota</taxon>
        <taxon>Viridiplantae</taxon>
        <taxon>Streptophyta</taxon>
        <taxon>Embryophyta</taxon>
        <taxon>Tracheophyta</taxon>
        <taxon>Spermatophyta</taxon>
        <taxon>Magnoliopsida</taxon>
        <taxon>eudicotyledons</taxon>
        <taxon>Gunneridae</taxon>
        <taxon>Pentapetalae</taxon>
        <taxon>rosids</taxon>
        <taxon>fabids</taxon>
        <taxon>Fabales</taxon>
        <taxon>Fabaceae</taxon>
        <taxon>Papilionoideae</taxon>
        <taxon>50 kb inversion clade</taxon>
        <taxon>NPAAA clade</taxon>
        <taxon>indigoferoid/millettioid clade</taxon>
        <taxon>Phaseoleae</taxon>
        <taxon>Canavalia</taxon>
    </lineage>
</organism>
<accession>A0AAN9M7P8</accession>
<evidence type="ECO:0000256" key="10">
    <source>
        <dbReference type="ARBA" id="ARBA00023242"/>
    </source>
</evidence>